<comment type="caution">
    <text evidence="1">The sequence shown here is derived from an EMBL/GenBank/DDBJ whole genome shotgun (WGS) entry which is preliminary data.</text>
</comment>
<keyword evidence="2" id="KW-1185">Reference proteome</keyword>
<evidence type="ECO:0000313" key="1">
    <source>
        <dbReference type="EMBL" id="GEK56472.1"/>
    </source>
</evidence>
<reference evidence="1 2" key="1">
    <citation type="submission" date="2019-07" db="EMBL/GenBank/DDBJ databases">
        <title>Whole genome shotgun sequence of Pseudoalteromonas espejiana NBRC 102222.</title>
        <authorList>
            <person name="Hosoyama A."/>
            <person name="Uohara A."/>
            <person name="Ohji S."/>
            <person name="Ichikawa N."/>
        </authorList>
    </citation>
    <scope>NUCLEOTIDE SEQUENCE [LARGE SCALE GENOMIC DNA]</scope>
    <source>
        <strain evidence="1 2">NBRC 102222</strain>
    </source>
</reference>
<dbReference type="Pfam" id="PF10719">
    <property type="entry name" value="ComFB"/>
    <property type="match status" value="1"/>
</dbReference>
<dbReference type="AlphaFoldDB" id="A0A510XZH9"/>
<evidence type="ECO:0008006" key="3">
    <source>
        <dbReference type="Google" id="ProtNLM"/>
    </source>
</evidence>
<name>A0A510XZH9_9GAMM</name>
<protein>
    <recommendedName>
        <fullName evidence="3">Competence protein ComFB</fullName>
    </recommendedName>
</protein>
<accession>A0A510XZH9</accession>
<dbReference type="InterPro" id="IPR019657">
    <property type="entry name" value="ComFB"/>
</dbReference>
<organism evidence="1 2">
    <name type="scientific">Pseudoalteromonas espejiana</name>
    <dbReference type="NCBI Taxonomy" id="28107"/>
    <lineage>
        <taxon>Bacteria</taxon>
        <taxon>Pseudomonadati</taxon>
        <taxon>Pseudomonadota</taxon>
        <taxon>Gammaproteobacteria</taxon>
        <taxon>Alteromonadales</taxon>
        <taxon>Pseudoalteromonadaceae</taxon>
        <taxon>Pseudoalteromonas</taxon>
    </lineage>
</organism>
<dbReference type="RefSeq" id="WP_089347230.1">
    <property type="nucleotide sequence ID" value="NZ_BJUM01000040.1"/>
</dbReference>
<gene>
    <name evidence="1" type="ORF">PES01_33170</name>
</gene>
<dbReference type="EMBL" id="BJUM01000040">
    <property type="protein sequence ID" value="GEK56472.1"/>
    <property type="molecule type" value="Genomic_DNA"/>
</dbReference>
<dbReference type="OrthoDB" id="5895647at2"/>
<proteinExistence type="predicted"/>
<dbReference type="Proteomes" id="UP000321419">
    <property type="component" value="Unassembled WGS sequence"/>
</dbReference>
<evidence type="ECO:0000313" key="2">
    <source>
        <dbReference type="Proteomes" id="UP000321419"/>
    </source>
</evidence>
<sequence>MRLHDDIHNFYEKIVVEEIIKRKLDKIYNEDVMADFCCTVLNQLPPRYIRYDVDMAFYLPQSERIHMEERVQTAIDVAITQISKKKDLNDQPT</sequence>